<dbReference type="Gene3D" id="1.20.1600.10">
    <property type="entry name" value="Outer membrane efflux proteins (OEP)"/>
    <property type="match status" value="1"/>
</dbReference>
<name>A0A0P0FQA8_BACT4</name>
<evidence type="ECO:0000313" key="13">
    <source>
        <dbReference type="Proteomes" id="UP000440614"/>
    </source>
</evidence>
<keyword evidence="9" id="KW-0732">Signal</keyword>
<evidence type="ECO:0000256" key="1">
    <source>
        <dbReference type="ARBA" id="ARBA00004442"/>
    </source>
</evidence>
<evidence type="ECO:0000256" key="4">
    <source>
        <dbReference type="ARBA" id="ARBA00022452"/>
    </source>
</evidence>
<dbReference type="SUPFAM" id="SSF56954">
    <property type="entry name" value="Outer membrane efflux proteins (OEP)"/>
    <property type="match status" value="1"/>
</dbReference>
<reference evidence="12 13" key="1">
    <citation type="journal article" date="2019" name="Nat. Med.">
        <title>A library of human gut bacterial isolates paired with longitudinal multiomics data enables mechanistic microbiome research.</title>
        <authorList>
            <person name="Poyet M."/>
            <person name="Groussin M."/>
            <person name="Gibbons S.M."/>
            <person name="Avila-Pacheco J."/>
            <person name="Jiang X."/>
            <person name="Kearney S.M."/>
            <person name="Perrotta A.R."/>
            <person name="Berdy B."/>
            <person name="Zhao S."/>
            <person name="Lieberman T.D."/>
            <person name="Swanson P.K."/>
            <person name="Smith M."/>
            <person name="Roesemann S."/>
            <person name="Alexander J.E."/>
            <person name="Rich S.A."/>
            <person name="Livny J."/>
            <person name="Vlamakis H."/>
            <person name="Clish C."/>
            <person name="Bullock K."/>
            <person name="Deik A."/>
            <person name="Scott J."/>
            <person name="Pierce K.A."/>
            <person name="Xavier R.J."/>
            <person name="Alm E.J."/>
        </authorList>
    </citation>
    <scope>NUCLEOTIDE SEQUENCE [LARGE SCALE GENOMIC DNA]</scope>
    <source>
        <strain evidence="11 12">BIOML-A162</strain>
        <strain evidence="10 13">BIOML-A188</strain>
    </source>
</reference>
<comment type="similarity">
    <text evidence="2">Belongs to the outer membrane factor (OMF) (TC 1.B.17) family.</text>
</comment>
<dbReference type="Proteomes" id="UP000440614">
    <property type="component" value="Unassembled WGS sequence"/>
</dbReference>
<dbReference type="GO" id="GO:0015562">
    <property type="term" value="F:efflux transmembrane transporter activity"/>
    <property type="evidence" value="ECO:0007669"/>
    <property type="project" value="InterPro"/>
</dbReference>
<proteinExistence type="inferred from homology"/>
<keyword evidence="7" id="KW-0998">Cell outer membrane</keyword>
<feature type="chain" id="PRO_5014235913" evidence="9">
    <location>
        <begin position="23"/>
        <end position="470"/>
    </location>
</feature>
<keyword evidence="8" id="KW-0175">Coiled coil</keyword>
<dbReference type="OMA" id="YSHGIQS"/>
<dbReference type="EMBL" id="WCSY01000001">
    <property type="protein sequence ID" value="KAB4316190.1"/>
    <property type="molecule type" value="Genomic_DNA"/>
</dbReference>
<dbReference type="AlphaFoldDB" id="A0A0P0FQA8"/>
<keyword evidence="6" id="KW-0472">Membrane</keyword>
<dbReference type="RefSeq" id="WP_011107543.1">
    <property type="nucleotide sequence ID" value="NZ_CAXKYD010000001.1"/>
</dbReference>
<keyword evidence="3" id="KW-0813">Transport</keyword>
<comment type="caution">
    <text evidence="10">The sequence shown here is derived from an EMBL/GenBank/DDBJ whole genome shotgun (WGS) entry which is preliminary data.</text>
</comment>
<comment type="subcellular location">
    <subcellularLocation>
        <location evidence="1">Cell outer membrane</location>
    </subcellularLocation>
</comment>
<dbReference type="InterPro" id="IPR051906">
    <property type="entry name" value="TolC-like"/>
</dbReference>
<dbReference type="GO" id="GO:0015288">
    <property type="term" value="F:porin activity"/>
    <property type="evidence" value="ECO:0007669"/>
    <property type="project" value="TreeGrafter"/>
</dbReference>
<evidence type="ECO:0000313" key="12">
    <source>
        <dbReference type="Proteomes" id="UP000436858"/>
    </source>
</evidence>
<protein>
    <submittedName>
        <fullName evidence="10">TolC family protein</fullName>
    </submittedName>
</protein>
<gene>
    <name evidence="11" type="ORF">GAN91_05155</name>
    <name evidence="10" type="ORF">GAO51_01600</name>
</gene>
<dbReference type="Pfam" id="PF02321">
    <property type="entry name" value="OEP"/>
    <property type="match status" value="1"/>
</dbReference>
<dbReference type="PANTHER" id="PTHR30026:SF5">
    <property type="entry name" value="ABC-TYPE EFFLUX SYSTEM SECRETIN COMPONENT"/>
    <property type="match status" value="1"/>
</dbReference>
<dbReference type="GeneID" id="60926930"/>
<organism evidence="10 13">
    <name type="scientific">Bacteroides thetaiotaomicron</name>
    <dbReference type="NCBI Taxonomy" id="818"/>
    <lineage>
        <taxon>Bacteria</taxon>
        <taxon>Pseudomonadati</taxon>
        <taxon>Bacteroidota</taxon>
        <taxon>Bacteroidia</taxon>
        <taxon>Bacteroidales</taxon>
        <taxon>Bacteroidaceae</taxon>
        <taxon>Bacteroides</taxon>
    </lineage>
</organism>
<sequence length="470" mass="52813">MKKNKILFVLWALCFFVIRTNAQTPLSFEESLHLLNQGNQSLKIADKGIEIAKAERDKLNAFWYPTLQSTGAFVHMSEKIEVKQPLSQFTDPAKDFVHSIIPDDQIISAILDKIGANTLVFPLTPRNLTTVDLSAEWVLFSGGKRFRATNIGRTMVDLARENRAQTAASQQNLLAESYYGLRLAQQVVAVREETYKGLQKHYENALKLEAAGMIDKAGRLFAQVNMDEAKRALEAARKEETVVQSALKVLLNKKDTDENIVPTSPLFMNDSLPPKMLFDMSVNSGNYMLNQLQLQEHIAKQEVRIAQSGYLPNIALFGKQTLYSHGIQSNLLPRTMVGIGFTWNLFDGLDREKKIRQSKLTQQTLALGKMKARDDLAVGVDKLYTQLEKAQDNVKALNATIELSEELVRIRKKSFTEGMATSTEVIDAETMLANVKVARLAAYYEYDVALMNLLSLCGTPEQFVNYQPKP</sequence>
<dbReference type="Proteomes" id="UP000436858">
    <property type="component" value="Unassembled WGS sequence"/>
</dbReference>
<evidence type="ECO:0000313" key="11">
    <source>
        <dbReference type="EMBL" id="KAB4486270.1"/>
    </source>
</evidence>
<dbReference type="KEGG" id="btho:Btheta7330_02567"/>
<accession>A0A0P0FQA8</accession>
<evidence type="ECO:0000256" key="8">
    <source>
        <dbReference type="SAM" id="Coils"/>
    </source>
</evidence>
<evidence type="ECO:0000256" key="3">
    <source>
        <dbReference type="ARBA" id="ARBA00022448"/>
    </source>
</evidence>
<evidence type="ECO:0000256" key="2">
    <source>
        <dbReference type="ARBA" id="ARBA00007613"/>
    </source>
</evidence>
<evidence type="ECO:0000256" key="7">
    <source>
        <dbReference type="ARBA" id="ARBA00023237"/>
    </source>
</evidence>
<keyword evidence="5" id="KW-0812">Transmembrane</keyword>
<dbReference type="PANTHER" id="PTHR30026">
    <property type="entry name" value="OUTER MEMBRANE PROTEIN TOLC"/>
    <property type="match status" value="1"/>
</dbReference>
<evidence type="ECO:0000256" key="9">
    <source>
        <dbReference type="SAM" id="SignalP"/>
    </source>
</evidence>
<dbReference type="EMBL" id="WCRY01000003">
    <property type="protein sequence ID" value="KAB4486270.1"/>
    <property type="molecule type" value="Genomic_DNA"/>
</dbReference>
<dbReference type="InterPro" id="IPR003423">
    <property type="entry name" value="OMP_efflux"/>
</dbReference>
<dbReference type="GO" id="GO:0009279">
    <property type="term" value="C:cell outer membrane"/>
    <property type="evidence" value="ECO:0007669"/>
    <property type="project" value="UniProtKB-SubCell"/>
</dbReference>
<evidence type="ECO:0000313" key="10">
    <source>
        <dbReference type="EMBL" id="KAB4316190.1"/>
    </source>
</evidence>
<keyword evidence="4" id="KW-1134">Transmembrane beta strand</keyword>
<feature type="coiled-coil region" evidence="8">
    <location>
        <begin position="380"/>
        <end position="407"/>
    </location>
</feature>
<dbReference type="GO" id="GO:1990281">
    <property type="term" value="C:efflux pump complex"/>
    <property type="evidence" value="ECO:0007669"/>
    <property type="project" value="TreeGrafter"/>
</dbReference>
<evidence type="ECO:0000256" key="5">
    <source>
        <dbReference type="ARBA" id="ARBA00022692"/>
    </source>
</evidence>
<feature type="signal peptide" evidence="9">
    <location>
        <begin position="1"/>
        <end position="22"/>
    </location>
</feature>
<evidence type="ECO:0000256" key="6">
    <source>
        <dbReference type="ARBA" id="ARBA00023136"/>
    </source>
</evidence>